<comment type="caution">
    <text evidence="8">The sequence shown here is derived from an EMBL/GenBank/DDBJ whole genome shotgun (WGS) entry which is preliminary data.</text>
</comment>
<dbReference type="Gene3D" id="3.40.30.10">
    <property type="entry name" value="Glutaredoxin"/>
    <property type="match status" value="1"/>
</dbReference>
<keyword evidence="4" id="KW-1015">Disulfide bond</keyword>
<dbReference type="AlphaFoldDB" id="A0A9W6STF7"/>
<protein>
    <recommendedName>
        <fullName evidence="7">Thioredoxin-like fold domain-containing protein</fullName>
    </recommendedName>
</protein>
<keyword evidence="6" id="KW-1133">Transmembrane helix</keyword>
<evidence type="ECO:0000313" key="8">
    <source>
        <dbReference type="EMBL" id="GLZ82023.1"/>
    </source>
</evidence>
<keyword evidence="9" id="KW-1185">Reference proteome</keyword>
<dbReference type="SUPFAM" id="SSF52833">
    <property type="entry name" value="Thioredoxin-like"/>
    <property type="match status" value="1"/>
</dbReference>
<name>A0A9W6STF7_9ACTN</name>
<feature type="domain" description="Thioredoxin-like fold" evidence="7">
    <location>
        <begin position="73"/>
        <end position="220"/>
    </location>
</feature>
<feature type="transmembrane region" description="Helical" evidence="6">
    <location>
        <begin position="25"/>
        <end position="47"/>
    </location>
</feature>
<accession>A0A9W6STF7</accession>
<dbReference type="InterPro" id="IPR036249">
    <property type="entry name" value="Thioredoxin-like_sf"/>
</dbReference>
<keyword evidence="5" id="KW-0676">Redox-active center</keyword>
<evidence type="ECO:0000259" key="7">
    <source>
        <dbReference type="Pfam" id="PF13462"/>
    </source>
</evidence>
<dbReference type="CDD" id="cd02972">
    <property type="entry name" value="DsbA_family"/>
    <property type="match status" value="1"/>
</dbReference>
<evidence type="ECO:0000256" key="1">
    <source>
        <dbReference type="ARBA" id="ARBA00005791"/>
    </source>
</evidence>
<evidence type="ECO:0000256" key="3">
    <source>
        <dbReference type="ARBA" id="ARBA00023002"/>
    </source>
</evidence>
<reference evidence="8" key="1">
    <citation type="submission" date="2023-03" db="EMBL/GenBank/DDBJ databases">
        <title>Actinorhabdospora filicis NBRC 111898.</title>
        <authorList>
            <person name="Ichikawa N."/>
            <person name="Sato H."/>
            <person name="Tonouchi N."/>
        </authorList>
    </citation>
    <scope>NUCLEOTIDE SEQUENCE</scope>
    <source>
        <strain evidence="8">NBRC 111898</strain>
    </source>
</reference>
<keyword evidence="6" id="KW-0812">Transmembrane</keyword>
<evidence type="ECO:0000313" key="9">
    <source>
        <dbReference type="Proteomes" id="UP001165079"/>
    </source>
</evidence>
<keyword evidence="3" id="KW-0560">Oxidoreductase</keyword>
<dbReference type="Pfam" id="PF13462">
    <property type="entry name" value="Thioredoxin_4"/>
    <property type="match status" value="1"/>
</dbReference>
<dbReference type="PANTHER" id="PTHR13887">
    <property type="entry name" value="GLUTATHIONE S-TRANSFERASE KAPPA"/>
    <property type="match status" value="1"/>
</dbReference>
<evidence type="ECO:0000256" key="6">
    <source>
        <dbReference type="SAM" id="Phobius"/>
    </source>
</evidence>
<keyword evidence="2" id="KW-0732">Signal</keyword>
<dbReference type="GO" id="GO:0016491">
    <property type="term" value="F:oxidoreductase activity"/>
    <property type="evidence" value="ECO:0007669"/>
    <property type="project" value="UniProtKB-KW"/>
</dbReference>
<organism evidence="8 9">
    <name type="scientific">Actinorhabdospora filicis</name>
    <dbReference type="NCBI Taxonomy" id="1785913"/>
    <lineage>
        <taxon>Bacteria</taxon>
        <taxon>Bacillati</taxon>
        <taxon>Actinomycetota</taxon>
        <taxon>Actinomycetes</taxon>
        <taxon>Micromonosporales</taxon>
        <taxon>Micromonosporaceae</taxon>
        <taxon>Actinorhabdospora</taxon>
    </lineage>
</organism>
<comment type="similarity">
    <text evidence="1">Belongs to the thioredoxin family. DsbA subfamily.</text>
</comment>
<gene>
    <name evidence="8" type="ORF">Afil01_68300</name>
</gene>
<dbReference type="InterPro" id="IPR012336">
    <property type="entry name" value="Thioredoxin-like_fold"/>
</dbReference>
<keyword evidence="6" id="KW-0472">Membrane</keyword>
<dbReference type="Proteomes" id="UP001165079">
    <property type="component" value="Unassembled WGS sequence"/>
</dbReference>
<proteinExistence type="inferred from homology"/>
<dbReference type="RefSeq" id="WP_285667586.1">
    <property type="nucleotide sequence ID" value="NZ_BSTX01000008.1"/>
</dbReference>
<sequence length="240" mass="25441">MGKAQRKASAVVKAQREAEARRKRVTIVVSVVAALVVIGGIITWGIVKNNSSAEVVQPKAQTENYGFARGTGPIKVDVYLDFMCPVCNKFEETYGPQLDQGVKEGRITLVTHPVAILNRMSQGTDYSTRSGAASVCAADDAKFPEYAAALFKQQPAENTAGMTNEQLAGIGRTMGLGDTFSTCVTDQTYAGWIDKATEVASEDGLSGTPWTKINGKVVELKDFGTTLDAALAANPSPSAT</sequence>
<evidence type="ECO:0000256" key="5">
    <source>
        <dbReference type="ARBA" id="ARBA00023284"/>
    </source>
</evidence>
<evidence type="ECO:0000256" key="4">
    <source>
        <dbReference type="ARBA" id="ARBA00023157"/>
    </source>
</evidence>
<dbReference type="PANTHER" id="PTHR13887:SF14">
    <property type="entry name" value="DISULFIDE BOND FORMATION PROTEIN D"/>
    <property type="match status" value="1"/>
</dbReference>
<dbReference type="EMBL" id="BSTX01000008">
    <property type="protein sequence ID" value="GLZ82023.1"/>
    <property type="molecule type" value="Genomic_DNA"/>
</dbReference>
<evidence type="ECO:0000256" key="2">
    <source>
        <dbReference type="ARBA" id="ARBA00022729"/>
    </source>
</evidence>